<evidence type="ECO:0000313" key="2">
    <source>
        <dbReference type="EMBL" id="JAB66171.1"/>
    </source>
</evidence>
<keyword evidence="1" id="KW-0812">Transmembrane</keyword>
<keyword evidence="1" id="KW-0472">Membrane</keyword>
<evidence type="ECO:0000256" key="1">
    <source>
        <dbReference type="SAM" id="Phobius"/>
    </source>
</evidence>
<reference evidence="2" key="1">
    <citation type="submission" date="2013-07" db="EMBL/GenBank/DDBJ databases">
        <title>Midgut Transcriptome Profiling of Anoplphora glabripennis, a Lignocellulose Degrading, Wood-Boring Cerambycid.</title>
        <authorList>
            <person name="Scully E.D."/>
            <person name="Hoover K."/>
            <person name="Carlson J.E."/>
            <person name="Tien M."/>
            <person name="Geib S.M."/>
        </authorList>
    </citation>
    <scope>NUCLEOTIDE SEQUENCE</scope>
</reference>
<organism evidence="2">
    <name type="scientific">Anoplophora glabripennis</name>
    <name type="common">Asian longhorn beetle</name>
    <name type="synonym">Anoplophora nobilis</name>
    <dbReference type="NCBI Taxonomy" id="217634"/>
    <lineage>
        <taxon>Eukaryota</taxon>
        <taxon>Metazoa</taxon>
        <taxon>Ecdysozoa</taxon>
        <taxon>Arthropoda</taxon>
        <taxon>Hexapoda</taxon>
        <taxon>Insecta</taxon>
        <taxon>Pterygota</taxon>
        <taxon>Neoptera</taxon>
        <taxon>Endopterygota</taxon>
        <taxon>Coleoptera</taxon>
        <taxon>Polyphaga</taxon>
        <taxon>Cucujiformia</taxon>
        <taxon>Chrysomeloidea</taxon>
        <taxon>Cerambycidae</taxon>
        <taxon>Lamiinae</taxon>
        <taxon>Lamiini</taxon>
        <taxon>Anoplophora</taxon>
    </lineage>
</organism>
<keyword evidence="1" id="KW-1133">Transmembrane helix</keyword>
<protein>
    <submittedName>
        <fullName evidence="2">Uncharacterized protein</fullName>
    </submittedName>
</protein>
<feature type="transmembrane region" description="Helical" evidence="1">
    <location>
        <begin position="193"/>
        <end position="215"/>
    </location>
</feature>
<dbReference type="AlphaFoldDB" id="V5I9V1"/>
<name>V5I9V1_ANOGL</name>
<dbReference type="EMBL" id="GALX01002295">
    <property type="protein sequence ID" value="JAB66171.1"/>
    <property type="molecule type" value="Transcribed_RNA"/>
</dbReference>
<proteinExistence type="predicted"/>
<sequence length="310" mass="35689">MTKVSEISSSSVHDLSDIDYIKKYAKQMLRNSLFIGTFQEKRFVEPLNSYRDVITIARHEEDFINNLLVVKRKIDEGFLKKPWLGITDPDTVGAPVGYNLWVELKEEVFGKYWYKVKTVEFHENEIRLKLDIIRSVKQEHSPLRTNTNASSTQQNTDAVDFREYFNQICEALKFNLMNFCSSVLTFNNIKQSVIFLSLLIGAIITGGVGLIQYLLEYLLKLLREISFLIKAVTPIVTTCVNLVGKSIFGFYSMIVALYRSKPAPPAVYASYVQYDPRTSYYEPAMPNYRKEILYHPDTRSRSGVTITPLN</sequence>
<accession>V5I9V1</accession>